<name>A0A2W5FK90_9BACT</name>
<evidence type="ECO:0000256" key="1">
    <source>
        <dbReference type="ARBA" id="ARBA00023125"/>
    </source>
</evidence>
<organism evidence="3 4">
    <name type="scientific">Micavibrio aeruginosavorus</name>
    <dbReference type="NCBI Taxonomy" id="349221"/>
    <lineage>
        <taxon>Bacteria</taxon>
        <taxon>Pseudomonadati</taxon>
        <taxon>Bdellovibrionota</taxon>
        <taxon>Bdellovibrionia</taxon>
        <taxon>Bdellovibrionales</taxon>
        <taxon>Pseudobdellovibrionaceae</taxon>
        <taxon>Micavibrio</taxon>
    </lineage>
</organism>
<evidence type="ECO:0000313" key="4">
    <source>
        <dbReference type="Proteomes" id="UP000249739"/>
    </source>
</evidence>
<evidence type="ECO:0000259" key="2">
    <source>
        <dbReference type="PROSITE" id="PS50943"/>
    </source>
</evidence>
<gene>
    <name evidence="3" type="ORF">DI586_10215</name>
</gene>
<dbReference type="Gene3D" id="1.10.260.40">
    <property type="entry name" value="lambda repressor-like DNA-binding domains"/>
    <property type="match status" value="1"/>
</dbReference>
<dbReference type="PROSITE" id="PS50943">
    <property type="entry name" value="HTH_CROC1"/>
    <property type="match status" value="1"/>
</dbReference>
<dbReference type="SMART" id="SM00530">
    <property type="entry name" value="HTH_XRE"/>
    <property type="match status" value="1"/>
</dbReference>
<dbReference type="InterPro" id="IPR010982">
    <property type="entry name" value="Lambda_DNA-bd_dom_sf"/>
</dbReference>
<dbReference type="Pfam" id="PF12844">
    <property type="entry name" value="HTH_19"/>
    <property type="match status" value="1"/>
</dbReference>
<dbReference type="PANTHER" id="PTHR46558:SF3">
    <property type="entry name" value="TRANSCRIPTIONAL REGULATOR"/>
    <property type="match status" value="1"/>
</dbReference>
<protein>
    <submittedName>
        <fullName evidence="3">Transcriptional regulator</fullName>
    </submittedName>
</protein>
<dbReference type="InterPro" id="IPR001387">
    <property type="entry name" value="Cro/C1-type_HTH"/>
</dbReference>
<evidence type="ECO:0000313" key="3">
    <source>
        <dbReference type="EMBL" id="PZP54207.1"/>
    </source>
</evidence>
<dbReference type="Proteomes" id="UP000249739">
    <property type="component" value="Unassembled WGS sequence"/>
</dbReference>
<comment type="caution">
    <text evidence="3">The sequence shown here is derived from an EMBL/GenBank/DDBJ whole genome shotgun (WGS) entry which is preliminary data.</text>
</comment>
<sequence length="133" mass="15323">MSRPATKDHIEPADVLIGQRIRLRRNILGMTQSALAEQLGVSFQQIQKYETGKNKVYASKLYHIAQILKMPLTDFFEEEKPRKKGMSDQKQAAFSSANPLLEPETPLLLRAYYEIKDKKKRKMAIDLMKNLNS</sequence>
<reference evidence="3 4" key="1">
    <citation type="submission" date="2017-08" db="EMBL/GenBank/DDBJ databases">
        <title>Infants hospitalized years apart are colonized by the same room-sourced microbial strains.</title>
        <authorList>
            <person name="Brooks B."/>
            <person name="Olm M.R."/>
            <person name="Firek B.A."/>
            <person name="Baker R."/>
            <person name="Thomas B.C."/>
            <person name="Morowitz M.J."/>
            <person name="Banfield J.F."/>
        </authorList>
    </citation>
    <scope>NUCLEOTIDE SEQUENCE [LARGE SCALE GENOMIC DNA]</scope>
    <source>
        <strain evidence="3">S2_006_000_R2_64</strain>
    </source>
</reference>
<dbReference type="EMBL" id="QFOT01000149">
    <property type="protein sequence ID" value="PZP54207.1"/>
    <property type="molecule type" value="Genomic_DNA"/>
</dbReference>
<feature type="domain" description="HTH cro/C1-type" evidence="2">
    <location>
        <begin position="21"/>
        <end position="75"/>
    </location>
</feature>
<keyword evidence="1" id="KW-0238">DNA-binding</keyword>
<proteinExistence type="predicted"/>
<dbReference type="AlphaFoldDB" id="A0A2W5FK90"/>
<accession>A0A2W5FK90</accession>
<dbReference type="SUPFAM" id="SSF47413">
    <property type="entry name" value="lambda repressor-like DNA-binding domains"/>
    <property type="match status" value="1"/>
</dbReference>
<dbReference type="GO" id="GO:0003677">
    <property type="term" value="F:DNA binding"/>
    <property type="evidence" value="ECO:0007669"/>
    <property type="project" value="UniProtKB-KW"/>
</dbReference>
<dbReference type="CDD" id="cd00093">
    <property type="entry name" value="HTH_XRE"/>
    <property type="match status" value="1"/>
</dbReference>
<dbReference type="PANTHER" id="PTHR46558">
    <property type="entry name" value="TRACRIPTIONAL REGULATORY PROTEIN-RELATED-RELATED"/>
    <property type="match status" value="1"/>
</dbReference>